<dbReference type="RefSeq" id="WP_083378716.1">
    <property type="nucleotide sequence ID" value="NZ_FOIL01000003.1"/>
</dbReference>
<gene>
    <name evidence="2" type="ORF">SAMN04487771_100321</name>
</gene>
<protein>
    <submittedName>
        <fullName evidence="2">Uncharacterized protein</fullName>
    </submittedName>
</protein>
<feature type="transmembrane region" description="Helical" evidence="1">
    <location>
        <begin position="24"/>
        <end position="42"/>
    </location>
</feature>
<dbReference type="AlphaFoldDB" id="A0A1I0AY83"/>
<dbReference type="EMBL" id="FOIL01000003">
    <property type="protein sequence ID" value="SES99371.1"/>
    <property type="molecule type" value="Genomic_DNA"/>
</dbReference>
<keyword evidence="1" id="KW-0472">Membrane</keyword>
<keyword evidence="3" id="KW-1185">Reference proteome</keyword>
<dbReference type="Proteomes" id="UP000199820">
    <property type="component" value="Unassembled WGS sequence"/>
</dbReference>
<dbReference type="OrthoDB" id="2053681at2"/>
<sequence length="236" mass="27251">MNEKMSPEEIETYKQDVRAKEKKTVIKLMIFFAIVCILLFTLTPIGLLLFPIWFVWCMAYNIKYTLERRKKPEIWKTRKKEIVRSAPFGDSRKASKEKFKKMAKTQHQAQSTRTDMNLAQNVIASYALGKVANTVLNAGDKGQGIRRNPNTERYAAQDYFSKPVEIRNLSMRRKLTRENVRFRNGGNGYIETMSNGAQYLVGAGLRRIGHYDPMRNETFDERGRSVGKGNLLKSLL</sequence>
<evidence type="ECO:0000313" key="2">
    <source>
        <dbReference type="EMBL" id="SES99371.1"/>
    </source>
</evidence>
<accession>A0A1I0AY83</accession>
<name>A0A1I0AY83_9FIRM</name>
<keyword evidence="1" id="KW-0812">Transmembrane</keyword>
<proteinExistence type="predicted"/>
<organism evidence="2 3">
    <name type="scientific">[Clostridium] aminophilum</name>
    <dbReference type="NCBI Taxonomy" id="1526"/>
    <lineage>
        <taxon>Bacteria</taxon>
        <taxon>Bacillati</taxon>
        <taxon>Bacillota</taxon>
        <taxon>Clostridia</taxon>
        <taxon>Lachnospirales</taxon>
        <taxon>Lachnospiraceae</taxon>
    </lineage>
</organism>
<evidence type="ECO:0000313" key="3">
    <source>
        <dbReference type="Proteomes" id="UP000199820"/>
    </source>
</evidence>
<keyword evidence="1" id="KW-1133">Transmembrane helix</keyword>
<evidence type="ECO:0000256" key="1">
    <source>
        <dbReference type="SAM" id="Phobius"/>
    </source>
</evidence>
<reference evidence="2 3" key="1">
    <citation type="submission" date="2016-10" db="EMBL/GenBank/DDBJ databases">
        <authorList>
            <person name="de Groot N.N."/>
        </authorList>
    </citation>
    <scope>NUCLEOTIDE SEQUENCE [LARGE SCALE GENOMIC DNA]</scope>
    <source>
        <strain evidence="2 3">KH1P1</strain>
    </source>
</reference>